<dbReference type="Gene3D" id="2.40.420.20">
    <property type="match status" value="1"/>
</dbReference>
<sequence length="349" mass="39949">MKNKKLWIFIIMLIVLIIVVSYFVLKQTHVIDQKQHSSYQTYTVKKSNALKLKGKSSPQTIKTYQENREIGEYIRPQIQNNQTVRKGTPLVYYDTNRSIRPKLVEDVKKMQNYIERDYDLINKHPNNQTYQQRLSKDQDKLSQAQQNLTLHDNKSSKDIYATFDGKVNYINKDIDKNGNILQLISNQPQIKTTISEYDIDKVKEGDKVDISVNKGDKKLQGKVIQIADLSTESQKSVDHASKDKSTPIQDASKPSKYAVTVGNLNTPIKDGFTVDMNIHVNTIQLPTTVLTKDNNVFVVDKHNRVHKRAIITGHTDDKVIVKQGLKVGEKLIKHPKSNLQEGQKIKPSE</sequence>
<feature type="domain" description="YknX-like beta-barrel" evidence="4">
    <location>
        <begin position="189"/>
        <end position="278"/>
    </location>
</feature>
<evidence type="ECO:0000256" key="2">
    <source>
        <dbReference type="SAM" id="Phobius"/>
    </source>
</evidence>
<evidence type="ECO:0000259" key="4">
    <source>
        <dbReference type="Pfam" id="PF25990"/>
    </source>
</evidence>
<dbReference type="EMBL" id="PZFQ01000040">
    <property type="protein sequence ID" value="PTI74447.1"/>
    <property type="molecule type" value="Genomic_DNA"/>
</dbReference>
<name>A0A9Q6HML2_9STAP</name>
<evidence type="ECO:0000256" key="1">
    <source>
        <dbReference type="SAM" id="MobiDB-lite"/>
    </source>
</evidence>
<dbReference type="GO" id="GO:0015562">
    <property type="term" value="F:efflux transmembrane transporter activity"/>
    <property type="evidence" value="ECO:0007669"/>
    <property type="project" value="TreeGrafter"/>
</dbReference>
<dbReference type="PANTHER" id="PTHR30469">
    <property type="entry name" value="MULTIDRUG RESISTANCE PROTEIN MDTA"/>
    <property type="match status" value="1"/>
</dbReference>
<dbReference type="InterPro" id="IPR058627">
    <property type="entry name" value="MdtA-like_C"/>
</dbReference>
<evidence type="ECO:0000259" key="3">
    <source>
        <dbReference type="Pfam" id="PF25967"/>
    </source>
</evidence>
<keyword evidence="2" id="KW-0472">Membrane</keyword>
<dbReference type="GO" id="GO:1990281">
    <property type="term" value="C:efflux pump complex"/>
    <property type="evidence" value="ECO:0007669"/>
    <property type="project" value="TreeGrafter"/>
</dbReference>
<proteinExistence type="predicted"/>
<dbReference type="Pfam" id="PF25967">
    <property type="entry name" value="RND-MFP_C"/>
    <property type="match status" value="1"/>
</dbReference>
<dbReference type="PANTHER" id="PTHR30469:SF15">
    <property type="entry name" value="HLYD FAMILY OF SECRETION PROTEINS"/>
    <property type="match status" value="1"/>
</dbReference>
<dbReference type="Pfam" id="PF25990">
    <property type="entry name" value="Beta-barrel_YknX"/>
    <property type="match status" value="1"/>
</dbReference>
<comment type="caution">
    <text evidence="5">The sequence shown here is derived from an EMBL/GenBank/DDBJ whole genome shotgun (WGS) entry which is preliminary data.</text>
</comment>
<feature type="domain" description="Multidrug resistance protein MdtA-like C-terminal permuted SH3" evidence="3">
    <location>
        <begin position="293"/>
        <end position="332"/>
    </location>
</feature>
<protein>
    <submittedName>
        <fullName evidence="5">RND transporter</fullName>
    </submittedName>
</protein>
<accession>A0A9Q6HML2</accession>
<evidence type="ECO:0000313" key="5">
    <source>
        <dbReference type="EMBL" id="PTI74447.1"/>
    </source>
</evidence>
<dbReference type="AlphaFoldDB" id="A0A9Q6HML2"/>
<dbReference type="RefSeq" id="WP_107545293.1">
    <property type="nucleotide sequence ID" value="NZ_JAMWUX010000003.1"/>
</dbReference>
<keyword evidence="2" id="KW-1133">Transmembrane helix</keyword>
<feature type="region of interest" description="Disordered" evidence="1">
    <location>
        <begin position="234"/>
        <end position="254"/>
    </location>
</feature>
<dbReference type="InterPro" id="IPR058636">
    <property type="entry name" value="Beta-barrel_YknX"/>
</dbReference>
<gene>
    <name evidence="5" type="ORF">BU058_10860</name>
</gene>
<dbReference type="Proteomes" id="UP000241960">
    <property type="component" value="Unassembled WGS sequence"/>
</dbReference>
<feature type="transmembrane region" description="Helical" evidence="2">
    <location>
        <begin position="6"/>
        <end position="25"/>
    </location>
</feature>
<keyword evidence="2" id="KW-0812">Transmembrane</keyword>
<feature type="compositionally biased region" description="Basic and acidic residues" evidence="1">
    <location>
        <begin position="235"/>
        <end position="245"/>
    </location>
</feature>
<evidence type="ECO:0000313" key="6">
    <source>
        <dbReference type="Proteomes" id="UP000241960"/>
    </source>
</evidence>
<organism evidence="5 6">
    <name type="scientific">Staphylococcus succinus</name>
    <dbReference type="NCBI Taxonomy" id="61015"/>
    <lineage>
        <taxon>Bacteria</taxon>
        <taxon>Bacillati</taxon>
        <taxon>Bacillota</taxon>
        <taxon>Bacilli</taxon>
        <taxon>Bacillales</taxon>
        <taxon>Staphylococcaceae</taxon>
        <taxon>Staphylococcus</taxon>
    </lineage>
</organism>
<reference evidence="5 6" key="1">
    <citation type="journal article" date="2016" name="Front. Microbiol.">
        <title>Comprehensive Phylogenetic Analysis of Bovine Non-aureus Staphylococci Species Based on Whole-Genome Sequencing.</title>
        <authorList>
            <person name="Naushad S."/>
            <person name="Barkema H.W."/>
            <person name="Luby C."/>
            <person name="Condas L.A."/>
            <person name="Nobrega D.B."/>
            <person name="Carson D.A."/>
            <person name="De Buck J."/>
        </authorList>
    </citation>
    <scope>NUCLEOTIDE SEQUENCE [LARGE SCALE GENOMIC DNA]</scope>
    <source>
        <strain evidence="5 6">SNUC 1231</strain>
    </source>
</reference>